<evidence type="ECO:0000313" key="1">
    <source>
        <dbReference type="EMBL" id="EDS02244.1"/>
    </source>
</evidence>
<protein>
    <submittedName>
        <fullName evidence="1">Uncharacterized protein</fullName>
    </submittedName>
</protein>
<proteinExistence type="predicted"/>
<sequence>MDESCGQSQEIKDVNDQQMAPQRFFLFFVHFRFAEYVMEVFDLFLTSGEAKIVKNFCKTNNFYRFSIKTQ</sequence>
<organism evidence="1 2">
    <name type="scientific">Alistipes putredinis DSM 17216</name>
    <dbReference type="NCBI Taxonomy" id="445970"/>
    <lineage>
        <taxon>Bacteria</taxon>
        <taxon>Pseudomonadati</taxon>
        <taxon>Bacteroidota</taxon>
        <taxon>Bacteroidia</taxon>
        <taxon>Bacteroidales</taxon>
        <taxon>Rikenellaceae</taxon>
        <taxon>Alistipes</taxon>
    </lineage>
</organism>
<accession>B0MX28</accession>
<reference evidence="1" key="2">
    <citation type="submission" date="2013-09" db="EMBL/GenBank/DDBJ databases">
        <title>Draft genome sequence of Alistipes putredinis (DSM 17216).</title>
        <authorList>
            <person name="Sudarsanam P."/>
            <person name="Ley R."/>
            <person name="Guruge J."/>
            <person name="Turnbaugh P.J."/>
            <person name="Mahowald M."/>
            <person name="Liep D."/>
            <person name="Gordon J."/>
        </authorList>
    </citation>
    <scope>NUCLEOTIDE SEQUENCE</scope>
    <source>
        <strain evidence="1">DSM 17216</strain>
    </source>
</reference>
<gene>
    <name evidence="1" type="ORF">ALIPUT_01763</name>
</gene>
<name>B0MX28_9BACT</name>
<comment type="caution">
    <text evidence="1">The sequence shown here is derived from an EMBL/GenBank/DDBJ whole genome shotgun (WGS) entry which is preliminary data.</text>
</comment>
<dbReference type="AlphaFoldDB" id="B0MX28"/>
<dbReference type="Proteomes" id="UP000005819">
    <property type="component" value="Unassembled WGS sequence"/>
</dbReference>
<reference evidence="1" key="1">
    <citation type="submission" date="2007-10" db="EMBL/GenBank/DDBJ databases">
        <authorList>
            <person name="Fulton L."/>
            <person name="Clifton S."/>
            <person name="Fulton B."/>
            <person name="Xu J."/>
            <person name="Minx P."/>
            <person name="Pepin K.H."/>
            <person name="Johnson M."/>
            <person name="Thiruvilangam P."/>
            <person name="Bhonagiri V."/>
            <person name="Nash W.E."/>
            <person name="Mardis E.R."/>
            <person name="Wilson R.K."/>
        </authorList>
    </citation>
    <scope>NUCLEOTIDE SEQUENCE [LARGE SCALE GENOMIC DNA]</scope>
    <source>
        <strain evidence="1">DSM 17216</strain>
    </source>
</reference>
<dbReference type="HOGENOM" id="CLU_2748797_0_0_10"/>
<evidence type="ECO:0000313" key="2">
    <source>
        <dbReference type="Proteomes" id="UP000005819"/>
    </source>
</evidence>
<keyword evidence="2" id="KW-1185">Reference proteome</keyword>
<dbReference type="EMBL" id="ABFK02000020">
    <property type="protein sequence ID" value="EDS02244.1"/>
    <property type="molecule type" value="Genomic_DNA"/>
</dbReference>